<keyword evidence="12" id="KW-0016">Alginate biosynthesis</keyword>
<dbReference type="InterPro" id="IPR054566">
    <property type="entry name" value="ManC/GMP-like_b-helix"/>
</dbReference>
<dbReference type="EC" id="5.3.1.8" evidence="7"/>
<protein>
    <recommendedName>
        <fullName evidence="19">Alginate biosynthesis protein AlgA</fullName>
        <ecNumber evidence="8">2.7.7.13</ecNumber>
        <ecNumber evidence="7">5.3.1.8</ecNumber>
    </recommendedName>
</protein>
<evidence type="ECO:0000256" key="8">
    <source>
        <dbReference type="ARBA" id="ARBA00012387"/>
    </source>
</evidence>
<feature type="domain" description="Mannose-6-phosphate isomerase type II C-terminal" evidence="22">
    <location>
        <begin position="360"/>
        <end position="473"/>
    </location>
</feature>
<reference evidence="24 25" key="1">
    <citation type="submission" date="2017-05" db="EMBL/GenBank/DDBJ databases">
        <authorList>
            <person name="Song R."/>
            <person name="Chenine A.L."/>
            <person name="Ruprecht R.M."/>
        </authorList>
    </citation>
    <scope>NUCLEOTIDE SEQUENCE [LARGE SCALE GENOMIC DNA]</scope>
    <source>
        <strain evidence="24 25">S567_C10_BS</strain>
    </source>
</reference>
<evidence type="ECO:0000259" key="23">
    <source>
        <dbReference type="Pfam" id="PF22640"/>
    </source>
</evidence>
<dbReference type="Pfam" id="PF01050">
    <property type="entry name" value="MannoseP_isomer"/>
    <property type="match status" value="1"/>
</dbReference>
<dbReference type="InterPro" id="IPR005835">
    <property type="entry name" value="NTP_transferase_dom"/>
</dbReference>
<keyword evidence="14 24" id="KW-0413">Isomerase</keyword>
<dbReference type="RefSeq" id="WP_003162699.1">
    <property type="nucleotide sequence ID" value="NZ_BAABSN010000012.1"/>
</dbReference>
<keyword evidence="10 24" id="KW-0548">Nucleotidyltransferase</keyword>
<evidence type="ECO:0000256" key="16">
    <source>
        <dbReference type="ARBA" id="ARBA00023285"/>
    </source>
</evidence>
<dbReference type="SUPFAM" id="SSF53448">
    <property type="entry name" value="Nucleotide-diphospho-sugar transferases"/>
    <property type="match status" value="1"/>
</dbReference>
<dbReference type="PANTHER" id="PTHR46390">
    <property type="entry name" value="MANNOSE-1-PHOSPHATE GUANYLYLTRANSFERASE"/>
    <property type="match status" value="1"/>
</dbReference>
<evidence type="ECO:0000256" key="6">
    <source>
        <dbReference type="ARBA" id="ARBA00011245"/>
    </source>
</evidence>
<evidence type="ECO:0000256" key="19">
    <source>
        <dbReference type="ARBA" id="ARBA00067387"/>
    </source>
</evidence>
<gene>
    <name evidence="24" type="ORF">CAZ10_27255</name>
</gene>
<name>A0A0C7CUG0_PSEAI</name>
<dbReference type="Pfam" id="PF22640">
    <property type="entry name" value="ManC_GMP_beta-helix"/>
    <property type="match status" value="1"/>
</dbReference>
<dbReference type="CDD" id="cd02213">
    <property type="entry name" value="cupin_PMI_typeII_C"/>
    <property type="match status" value="1"/>
</dbReference>
<evidence type="ECO:0000313" key="25">
    <source>
        <dbReference type="Proteomes" id="UP000194857"/>
    </source>
</evidence>
<dbReference type="Gene3D" id="3.90.550.10">
    <property type="entry name" value="Spore Coat Polysaccharide Biosynthesis Protein SpsA, Chain A"/>
    <property type="match status" value="1"/>
</dbReference>
<dbReference type="NCBIfam" id="TIGR01479">
    <property type="entry name" value="GMP_PMI"/>
    <property type="match status" value="1"/>
</dbReference>
<evidence type="ECO:0000256" key="12">
    <source>
        <dbReference type="ARBA" id="ARBA00022841"/>
    </source>
</evidence>
<comment type="function">
    <text evidence="18">Produces a precursor for alginate polymerization. The alginate layer provides a protective barrier against host immune defenses and antibiotics.</text>
</comment>
<evidence type="ECO:0000256" key="10">
    <source>
        <dbReference type="ARBA" id="ARBA00022695"/>
    </source>
</evidence>
<keyword evidence="13" id="KW-0342">GTP-binding</keyword>
<dbReference type="EC" id="2.7.7.13" evidence="8"/>
<evidence type="ECO:0000256" key="17">
    <source>
        <dbReference type="ARBA" id="ARBA00047343"/>
    </source>
</evidence>
<evidence type="ECO:0000256" key="4">
    <source>
        <dbReference type="ARBA" id="ARBA00004823"/>
    </source>
</evidence>
<dbReference type="EMBL" id="NFFZ01000018">
    <property type="protein sequence ID" value="OTI57148.1"/>
    <property type="molecule type" value="Genomic_DNA"/>
</dbReference>
<evidence type="ECO:0000256" key="13">
    <source>
        <dbReference type="ARBA" id="ARBA00023134"/>
    </source>
</evidence>
<sequence>MLIPVVLSGGAGTRLWPVSREGQPKPFMRLPDGQTLLGKTYRRAAGLLAGHGEIVTVTNREHYFQSKDQFQAARLGRHRGHFILEPTGRNTAPAIAVAALALQAEHGDAAVLVVMPADHLIRNEEAFREAVGHAARLAVAGHLVTFGVVPDAAETGFGYIELGDRLDEQGAAKVRRFVEKPDEETARRYVESGGFLWNSGMFCFTASTLVDELARHAPALLEQARACLAASAAVKMADGIQHELAGEAFAALPDISIDYALMERSARVAVVPAAFDWSDIGSWGAMSALLDADAEGNRGSGDTLFVDTRNTFVQSDGRLVATVGVDDLVVVDTSDALLIARADRVQEVRRVVQRLKDERHEAYRLHRTVNRPWGSYTVLEEGPRFKIKRIVVRPGERLSLQMHHHRSEHWIVVQGMARVTNGDGARLVNSNESTYIPAGHRHRLENPGVIDLVMIEVQSGEYLGEDDIVRFEDQYGRVV</sequence>
<feature type="domain" description="Nucleotidyl transferase" evidence="21">
    <location>
        <begin position="4"/>
        <end position="288"/>
    </location>
</feature>
<dbReference type="AlphaFoldDB" id="A0A0C7CUG0"/>
<evidence type="ECO:0000256" key="20">
    <source>
        <dbReference type="RuleBase" id="RU004190"/>
    </source>
</evidence>
<comment type="catalytic activity">
    <reaction evidence="17">
        <text>alpha-D-mannose 1-phosphate + GTP + H(+) = GDP-alpha-D-mannose + diphosphate</text>
        <dbReference type="Rhea" id="RHEA:15229"/>
        <dbReference type="ChEBI" id="CHEBI:15378"/>
        <dbReference type="ChEBI" id="CHEBI:33019"/>
        <dbReference type="ChEBI" id="CHEBI:37565"/>
        <dbReference type="ChEBI" id="CHEBI:57527"/>
        <dbReference type="ChEBI" id="CHEBI:58409"/>
        <dbReference type="EC" id="2.7.7.13"/>
    </reaction>
</comment>
<comment type="similarity">
    <text evidence="5 20">Belongs to the mannose-6-phosphate isomerase type 2 family.</text>
</comment>
<dbReference type="FunFam" id="3.90.550.10:FF:000046">
    <property type="entry name" value="Mannose-1-phosphate guanylyltransferase (GDP)"/>
    <property type="match status" value="1"/>
</dbReference>
<keyword evidence="11" id="KW-0547">Nucleotide-binding</keyword>
<evidence type="ECO:0000256" key="18">
    <source>
        <dbReference type="ARBA" id="ARBA00057590"/>
    </source>
</evidence>
<dbReference type="SUPFAM" id="SSF51182">
    <property type="entry name" value="RmlC-like cupins"/>
    <property type="match status" value="1"/>
</dbReference>
<comment type="cofactor">
    <cofactor evidence="2">
        <name>Co(2+)</name>
        <dbReference type="ChEBI" id="CHEBI:48828"/>
    </cofactor>
</comment>
<evidence type="ECO:0000256" key="15">
    <source>
        <dbReference type="ARBA" id="ARBA00023268"/>
    </source>
</evidence>
<keyword evidence="16" id="KW-0170">Cobalt</keyword>
<evidence type="ECO:0000259" key="22">
    <source>
        <dbReference type="Pfam" id="PF01050"/>
    </source>
</evidence>
<evidence type="ECO:0000256" key="7">
    <source>
        <dbReference type="ARBA" id="ARBA00011956"/>
    </source>
</evidence>
<dbReference type="InterPro" id="IPR029044">
    <property type="entry name" value="Nucleotide-diphossugar_trans"/>
</dbReference>
<comment type="catalytic activity">
    <reaction evidence="1">
        <text>D-mannose 6-phosphate = D-fructose 6-phosphate</text>
        <dbReference type="Rhea" id="RHEA:12356"/>
        <dbReference type="ChEBI" id="CHEBI:58735"/>
        <dbReference type="ChEBI" id="CHEBI:61527"/>
        <dbReference type="EC" id="5.3.1.8"/>
    </reaction>
</comment>
<evidence type="ECO:0000256" key="5">
    <source>
        <dbReference type="ARBA" id="ARBA00006115"/>
    </source>
</evidence>
<dbReference type="UniPathway" id="UPA00126">
    <property type="reaction ID" value="UER00930"/>
</dbReference>
<evidence type="ECO:0000313" key="24">
    <source>
        <dbReference type="EMBL" id="OTI57148.1"/>
    </source>
</evidence>
<dbReference type="InterPro" id="IPR011051">
    <property type="entry name" value="RmlC_Cupin_sf"/>
</dbReference>
<dbReference type="Gene3D" id="2.60.120.10">
    <property type="entry name" value="Jelly Rolls"/>
    <property type="match status" value="1"/>
</dbReference>
<accession>A0A0C7CUG0</accession>
<evidence type="ECO:0000256" key="2">
    <source>
        <dbReference type="ARBA" id="ARBA00001941"/>
    </source>
</evidence>
<comment type="subunit">
    <text evidence="6">Monomer.</text>
</comment>
<evidence type="ECO:0000256" key="9">
    <source>
        <dbReference type="ARBA" id="ARBA00022679"/>
    </source>
</evidence>
<comment type="pathway">
    <text evidence="4">Nucleotide-sugar biosynthesis; GDP-alpha-D-mannose biosynthesis; GDP-alpha-D-mannose from alpha-D-mannose 1-phosphate (GTP route): step 1/1.</text>
</comment>
<dbReference type="GO" id="GO:0005525">
    <property type="term" value="F:GTP binding"/>
    <property type="evidence" value="ECO:0007669"/>
    <property type="project" value="UniProtKB-KW"/>
</dbReference>
<proteinExistence type="inferred from homology"/>
<keyword evidence="9 24" id="KW-0808">Transferase</keyword>
<dbReference type="GO" id="GO:0004476">
    <property type="term" value="F:mannose-6-phosphate isomerase activity"/>
    <property type="evidence" value="ECO:0007669"/>
    <property type="project" value="UniProtKB-EC"/>
</dbReference>
<dbReference type="GO" id="GO:0009298">
    <property type="term" value="P:GDP-mannose biosynthetic process"/>
    <property type="evidence" value="ECO:0007669"/>
    <property type="project" value="UniProtKB-UniPathway"/>
</dbReference>
<evidence type="ECO:0000256" key="3">
    <source>
        <dbReference type="ARBA" id="ARBA00004666"/>
    </source>
</evidence>
<dbReference type="Pfam" id="PF00483">
    <property type="entry name" value="NTP_transferase"/>
    <property type="match status" value="1"/>
</dbReference>
<evidence type="ECO:0000256" key="14">
    <source>
        <dbReference type="ARBA" id="ARBA00023235"/>
    </source>
</evidence>
<dbReference type="InterPro" id="IPR051161">
    <property type="entry name" value="Mannose-6P_isomerase_type2"/>
</dbReference>
<dbReference type="Proteomes" id="UP000194857">
    <property type="component" value="Unassembled WGS sequence"/>
</dbReference>
<accession>A0A1S1BXY5</accession>
<dbReference type="GO" id="GO:0004475">
    <property type="term" value="F:mannose-1-phosphate guanylyltransferase (GTP) activity"/>
    <property type="evidence" value="ECO:0007669"/>
    <property type="project" value="UniProtKB-EC"/>
</dbReference>
<evidence type="ECO:0000259" key="21">
    <source>
        <dbReference type="Pfam" id="PF00483"/>
    </source>
</evidence>
<dbReference type="CDD" id="cd02509">
    <property type="entry name" value="GDP-M1P_Guanylyltransferase"/>
    <property type="match status" value="1"/>
</dbReference>
<evidence type="ECO:0000256" key="11">
    <source>
        <dbReference type="ARBA" id="ARBA00022741"/>
    </source>
</evidence>
<dbReference type="GO" id="GO:0042121">
    <property type="term" value="P:alginic acid biosynthetic process"/>
    <property type="evidence" value="ECO:0007669"/>
    <property type="project" value="UniProtKB-KW"/>
</dbReference>
<dbReference type="InterPro" id="IPR006375">
    <property type="entry name" value="Man1P_GuaTrfase/Man6P_Isoase"/>
</dbReference>
<feature type="domain" description="MannoseP isomerase/GMP-like beta-helix" evidence="23">
    <location>
        <begin position="304"/>
        <end position="355"/>
    </location>
</feature>
<organism evidence="24 25">
    <name type="scientific">Pseudomonas aeruginosa</name>
    <dbReference type="NCBI Taxonomy" id="287"/>
    <lineage>
        <taxon>Bacteria</taxon>
        <taxon>Pseudomonadati</taxon>
        <taxon>Pseudomonadota</taxon>
        <taxon>Gammaproteobacteria</taxon>
        <taxon>Pseudomonadales</taxon>
        <taxon>Pseudomonadaceae</taxon>
        <taxon>Pseudomonas</taxon>
    </lineage>
</organism>
<dbReference type="InterPro" id="IPR014710">
    <property type="entry name" value="RmlC-like_jellyroll"/>
</dbReference>
<keyword evidence="15" id="KW-0511">Multifunctional enzyme</keyword>
<comment type="caution">
    <text evidence="24">The sequence shown here is derived from an EMBL/GenBank/DDBJ whole genome shotgun (WGS) entry which is preliminary data.</text>
</comment>
<dbReference type="FunFam" id="2.60.120.10:FF:000032">
    <property type="entry name" value="Mannose-1-phosphate guanylyltransferase/mannose-6-phosphate isomerase"/>
    <property type="match status" value="1"/>
</dbReference>
<dbReference type="PANTHER" id="PTHR46390:SF1">
    <property type="entry name" value="MANNOSE-1-PHOSPHATE GUANYLYLTRANSFERASE"/>
    <property type="match status" value="1"/>
</dbReference>
<dbReference type="InterPro" id="IPR049577">
    <property type="entry name" value="GMPP_N"/>
</dbReference>
<evidence type="ECO:0000256" key="1">
    <source>
        <dbReference type="ARBA" id="ARBA00000757"/>
    </source>
</evidence>
<comment type="pathway">
    <text evidence="3">Nucleotide-sugar biosynthesis; GDP-alpha-D-mannose biosynthesis; alpha-D-mannose 1-phosphate from D-fructose 6-phosphate: step 1/2.</text>
</comment>
<dbReference type="InterPro" id="IPR001538">
    <property type="entry name" value="Man6P_isomerase-2_C"/>
</dbReference>